<evidence type="ECO:0000256" key="1">
    <source>
        <dbReference type="ARBA" id="ARBA00022700"/>
    </source>
</evidence>
<keyword evidence="2" id="KW-1133">Transmembrane helix</keyword>
<dbReference type="GO" id="GO:0005886">
    <property type="term" value="C:plasma membrane"/>
    <property type="evidence" value="ECO:0007669"/>
    <property type="project" value="TreeGrafter"/>
</dbReference>
<dbReference type="PROSITE" id="PS50132">
    <property type="entry name" value="RGS"/>
    <property type="match status" value="1"/>
</dbReference>
<dbReference type="GO" id="GO:0005737">
    <property type="term" value="C:cytoplasm"/>
    <property type="evidence" value="ECO:0007669"/>
    <property type="project" value="TreeGrafter"/>
</dbReference>
<dbReference type="InterPro" id="IPR036388">
    <property type="entry name" value="WH-like_DNA-bd_sf"/>
</dbReference>
<dbReference type="Gene3D" id="1.10.1240.60">
    <property type="match status" value="1"/>
</dbReference>
<dbReference type="InterPro" id="IPR047017">
    <property type="entry name" value="RGS6/7/9/11_DHEX_sf"/>
</dbReference>
<dbReference type="WBParaSite" id="SBAD_0000727101-mRNA-1">
    <property type="protein sequence ID" value="SBAD_0000727101-mRNA-1"/>
    <property type="gene ID" value="SBAD_0000727101"/>
</dbReference>
<dbReference type="Gene3D" id="1.10.10.10">
    <property type="entry name" value="Winged helix-like DNA-binding domain superfamily/Winged helix DNA-binding domain"/>
    <property type="match status" value="1"/>
</dbReference>
<dbReference type="Pfam" id="PF00615">
    <property type="entry name" value="RGS"/>
    <property type="match status" value="1"/>
</dbReference>
<feature type="transmembrane region" description="Helical" evidence="2">
    <location>
        <begin position="171"/>
        <end position="204"/>
    </location>
</feature>
<dbReference type="InterPro" id="IPR036390">
    <property type="entry name" value="WH_DNA-bd_sf"/>
</dbReference>
<dbReference type="GO" id="GO:0043005">
    <property type="term" value="C:neuron projection"/>
    <property type="evidence" value="ECO:0007669"/>
    <property type="project" value="TreeGrafter"/>
</dbReference>
<keyword evidence="1" id="KW-0734">Signal transduction inhibitor</keyword>
<evidence type="ECO:0000313" key="4">
    <source>
        <dbReference type="EMBL" id="VDP11487.1"/>
    </source>
</evidence>
<dbReference type="SUPFAM" id="SSF46785">
    <property type="entry name" value="Winged helix' DNA-binding domain"/>
    <property type="match status" value="1"/>
</dbReference>
<dbReference type="GO" id="GO:0009968">
    <property type="term" value="P:negative regulation of signal transduction"/>
    <property type="evidence" value="ECO:0007669"/>
    <property type="project" value="UniProtKB-KW"/>
</dbReference>
<dbReference type="InterPro" id="IPR040759">
    <property type="entry name" value="RGS_DHEX"/>
</dbReference>
<protein>
    <submittedName>
        <fullName evidence="6">RGS domain-containing protein</fullName>
    </submittedName>
</protein>
<dbReference type="OrthoDB" id="196547at2759"/>
<evidence type="ECO:0000313" key="5">
    <source>
        <dbReference type="Proteomes" id="UP000270296"/>
    </source>
</evidence>
<organism evidence="6">
    <name type="scientific">Soboliphyme baturini</name>
    <dbReference type="NCBI Taxonomy" id="241478"/>
    <lineage>
        <taxon>Eukaryota</taxon>
        <taxon>Metazoa</taxon>
        <taxon>Ecdysozoa</taxon>
        <taxon>Nematoda</taxon>
        <taxon>Enoplea</taxon>
        <taxon>Dorylaimia</taxon>
        <taxon>Dioctophymatida</taxon>
        <taxon>Dioctophymatoidea</taxon>
        <taxon>Soboliphymatidae</taxon>
        <taxon>Soboliphyme</taxon>
    </lineage>
</organism>
<feature type="domain" description="RGS" evidence="3">
    <location>
        <begin position="260"/>
        <end position="378"/>
    </location>
</feature>
<dbReference type="InterPro" id="IPR044926">
    <property type="entry name" value="RGS_subdomain_2"/>
</dbReference>
<dbReference type="EMBL" id="UZAM01010237">
    <property type="protein sequence ID" value="VDP11487.1"/>
    <property type="molecule type" value="Genomic_DNA"/>
</dbReference>
<gene>
    <name evidence="4" type="ORF">SBAD_LOCUS7005</name>
</gene>
<reference evidence="6" key="1">
    <citation type="submission" date="2016-06" db="UniProtKB">
        <authorList>
            <consortium name="WormBaseParasite"/>
        </authorList>
    </citation>
    <scope>IDENTIFICATION</scope>
</reference>
<keyword evidence="2" id="KW-0812">Transmembrane</keyword>
<dbReference type="PRINTS" id="PR01301">
    <property type="entry name" value="RGSPROTEIN"/>
</dbReference>
<accession>A0A183ITQ8</accession>
<dbReference type="SUPFAM" id="SSF48097">
    <property type="entry name" value="Regulator of G-protein signaling, RGS"/>
    <property type="match status" value="1"/>
</dbReference>
<evidence type="ECO:0000313" key="6">
    <source>
        <dbReference type="WBParaSite" id="SBAD_0000727101-mRNA-1"/>
    </source>
</evidence>
<dbReference type="FunFam" id="1.10.167.10:FF:000001">
    <property type="entry name" value="Putative regulator of g-protein signaling 12"/>
    <property type="match status" value="1"/>
</dbReference>
<keyword evidence="5" id="KW-1185">Reference proteome</keyword>
<dbReference type="InterPro" id="IPR047016">
    <property type="entry name" value="RGS6/7/9/11"/>
</dbReference>
<dbReference type="SMART" id="SM00315">
    <property type="entry name" value="RGS"/>
    <property type="match status" value="1"/>
</dbReference>
<evidence type="ECO:0000256" key="2">
    <source>
        <dbReference type="SAM" id="Phobius"/>
    </source>
</evidence>
<dbReference type="PANTHER" id="PTHR45746:SF5">
    <property type="entry name" value="REGULATOR OF G-PROTEIN SIGNALING 7"/>
    <property type="match status" value="1"/>
</dbReference>
<dbReference type="Pfam" id="PF18148">
    <property type="entry name" value="RGS_DHEX"/>
    <property type="match status" value="1"/>
</dbReference>
<dbReference type="InterPro" id="IPR016137">
    <property type="entry name" value="RGS"/>
</dbReference>
<dbReference type="Proteomes" id="UP000270296">
    <property type="component" value="Unassembled WGS sequence"/>
</dbReference>
<reference evidence="4 5" key="2">
    <citation type="submission" date="2018-11" db="EMBL/GenBank/DDBJ databases">
        <authorList>
            <consortium name="Pathogen Informatics"/>
        </authorList>
    </citation>
    <scope>NUCLEOTIDE SEQUENCE [LARGE SCALE GENOMIC DNA]</scope>
</reference>
<dbReference type="GO" id="GO:0005096">
    <property type="term" value="F:GTPase activator activity"/>
    <property type="evidence" value="ECO:0007669"/>
    <property type="project" value="TreeGrafter"/>
</dbReference>
<sequence>MDELCAKMRSVDQGLPVKTQKYFRTSVPAAFTAEAIHLANQFIHFGYLVPVFEPIAPLKEDNTLYRLQIPYFWPSQNMNPDNLEYAIFLSKRLLRSEEKHGLVDYEAESYQKLKQLLGHMWDFIETQAEMQFKIFKEKKKVEKVVLDNQEKAFWRIHRPPVFPSFLCEFSFGLYFLFTAFCIITILLPLFFSFPYLVVFIRLLFRLVLWSDQFSEYDPLMSSFPRDVGNPWIVDDTTLWQLNADNAEIPSEQRVRRWGFSIQELIRDPIGRQVLETFLESEFSQENIKFWIAVQDLKHSPSSQVEQKVETIYNEFLVSGAPCQINIDSQTLEAVTKAMKSNTMPSRYCFSQAEEHIFILMSKDSYPRFTRSEIYRGILTAAQQQGSKRLGWK</sequence>
<keyword evidence="2" id="KW-0472">Membrane</keyword>
<proteinExistence type="predicted"/>
<dbReference type="GO" id="GO:0008277">
    <property type="term" value="P:regulation of G protein-coupled receptor signaling pathway"/>
    <property type="evidence" value="ECO:0007669"/>
    <property type="project" value="InterPro"/>
</dbReference>
<dbReference type="PANTHER" id="PTHR45746">
    <property type="entry name" value="LP21163P"/>
    <property type="match status" value="1"/>
</dbReference>
<dbReference type="AlphaFoldDB" id="A0A183ITQ8"/>
<dbReference type="CDD" id="cd04450">
    <property type="entry name" value="DEP_RGS7-like"/>
    <property type="match status" value="1"/>
</dbReference>
<dbReference type="InterPro" id="IPR036305">
    <property type="entry name" value="RGS_sf"/>
</dbReference>
<dbReference type="Gene3D" id="1.10.167.10">
    <property type="entry name" value="Regulator of G-protein Signalling 4, domain 2"/>
    <property type="match status" value="1"/>
</dbReference>
<evidence type="ECO:0000259" key="3">
    <source>
        <dbReference type="PROSITE" id="PS50132"/>
    </source>
</evidence>
<name>A0A183ITQ8_9BILA</name>